<evidence type="ECO:0000313" key="2">
    <source>
        <dbReference type="Proteomes" id="UP000294325"/>
    </source>
</evidence>
<dbReference type="AlphaFoldDB" id="A0A4P7BXE3"/>
<dbReference type="EMBL" id="CP038033">
    <property type="protein sequence ID" value="QBQ53977.1"/>
    <property type="molecule type" value="Genomic_DNA"/>
</dbReference>
<proteinExistence type="predicted"/>
<name>A0A4P7BXE3_9GAMM</name>
<evidence type="ECO:0000313" key="1">
    <source>
        <dbReference type="EMBL" id="QBQ53977.1"/>
    </source>
</evidence>
<accession>A0A4P7BXE3</accession>
<dbReference type="KEGG" id="nwr:E3U44_05200"/>
<gene>
    <name evidence="1" type="ORF">E3U44_05200</name>
</gene>
<reference evidence="1 2" key="1">
    <citation type="submission" date="2019-03" db="EMBL/GenBank/DDBJ databases">
        <title>The genome sequence of Nitrosococcus wardiae strain D1FHST reveals the archetypal metabolic capacity of ammonia-oxidizing Gammaproteobacteria.</title>
        <authorList>
            <person name="Wang L."/>
            <person name="Lim C.K."/>
            <person name="Hanson T.E."/>
            <person name="Dang H."/>
            <person name="Klotz M.G."/>
        </authorList>
    </citation>
    <scope>NUCLEOTIDE SEQUENCE [LARGE SCALE GENOMIC DNA]</scope>
    <source>
        <strain evidence="1 2">D1FHS</strain>
    </source>
</reference>
<protein>
    <submittedName>
        <fullName evidence="1">Uncharacterized protein</fullName>
    </submittedName>
</protein>
<sequence>MMTIIIAFYSSHYRMFKHDYTDYVVKDLQGAFLTRVSNIRFVELMGSALIPLYSDLVGTRRN</sequence>
<organism evidence="1 2">
    <name type="scientific">Nitrosococcus wardiae</name>
    <dbReference type="NCBI Taxonomy" id="1814290"/>
    <lineage>
        <taxon>Bacteria</taxon>
        <taxon>Pseudomonadati</taxon>
        <taxon>Pseudomonadota</taxon>
        <taxon>Gammaproteobacteria</taxon>
        <taxon>Chromatiales</taxon>
        <taxon>Chromatiaceae</taxon>
        <taxon>Nitrosococcus</taxon>
    </lineage>
</organism>
<keyword evidence="2" id="KW-1185">Reference proteome</keyword>
<dbReference type="Proteomes" id="UP000294325">
    <property type="component" value="Chromosome"/>
</dbReference>